<proteinExistence type="inferred from homology"/>
<evidence type="ECO:0000256" key="5">
    <source>
        <dbReference type="ARBA" id="ARBA00022989"/>
    </source>
</evidence>
<feature type="domain" description="Ammonium transporter AmtB-like" evidence="9">
    <location>
        <begin position="14"/>
        <end position="415"/>
    </location>
</feature>
<keyword evidence="7 8" id="KW-0924">Ammonia transport</keyword>
<dbReference type="Gene3D" id="1.10.3430.10">
    <property type="entry name" value="Ammonium transporter AmtB like domains"/>
    <property type="match status" value="1"/>
</dbReference>
<keyword evidence="4 8" id="KW-0812">Transmembrane</keyword>
<feature type="transmembrane region" description="Helical" evidence="8">
    <location>
        <begin position="291"/>
        <end position="309"/>
    </location>
</feature>
<dbReference type="NCBIfam" id="TIGR00836">
    <property type="entry name" value="amt"/>
    <property type="match status" value="1"/>
</dbReference>
<reference evidence="10" key="2">
    <citation type="journal article" date="2021" name="J Anim Sci Technol">
        <title>Complete genome sequence of Paenibacillus konkukensis sp. nov. SK3146 as a potential probiotic strain.</title>
        <authorList>
            <person name="Jung H.I."/>
            <person name="Park S."/>
            <person name="Niu K.M."/>
            <person name="Lee S.W."/>
            <person name="Kothari D."/>
            <person name="Yi K.J."/>
            <person name="Kim S.K."/>
        </authorList>
    </citation>
    <scope>NUCLEOTIDE SEQUENCE</scope>
    <source>
        <strain evidence="10">SK3146</strain>
    </source>
</reference>
<keyword evidence="5 8" id="KW-1133">Transmembrane helix</keyword>
<feature type="transmembrane region" description="Helical" evidence="8">
    <location>
        <begin position="160"/>
        <end position="183"/>
    </location>
</feature>
<evidence type="ECO:0000256" key="7">
    <source>
        <dbReference type="ARBA" id="ARBA00023177"/>
    </source>
</evidence>
<feature type="transmembrane region" description="Helical" evidence="8">
    <location>
        <begin position="100"/>
        <end position="120"/>
    </location>
</feature>
<feature type="transmembrane region" description="Helical" evidence="8">
    <location>
        <begin position="267"/>
        <end position="285"/>
    </location>
</feature>
<dbReference type="InterPro" id="IPR018047">
    <property type="entry name" value="Ammonium_transpt_CS"/>
</dbReference>
<dbReference type="Pfam" id="PF00909">
    <property type="entry name" value="Ammonium_transp"/>
    <property type="match status" value="1"/>
</dbReference>
<keyword evidence="6 8" id="KW-0472">Membrane</keyword>
<feature type="transmembrane region" description="Helical" evidence="8">
    <location>
        <begin position="321"/>
        <end position="339"/>
    </location>
</feature>
<feature type="transmembrane region" description="Helical" evidence="8">
    <location>
        <begin position="49"/>
        <end position="69"/>
    </location>
</feature>
<evidence type="ECO:0000313" key="11">
    <source>
        <dbReference type="Proteomes" id="UP001057134"/>
    </source>
</evidence>
<evidence type="ECO:0000256" key="6">
    <source>
        <dbReference type="ARBA" id="ARBA00023136"/>
    </source>
</evidence>
<evidence type="ECO:0000256" key="1">
    <source>
        <dbReference type="ARBA" id="ARBA00004141"/>
    </source>
</evidence>
<sequence length="430" mass="44990">MDLSALASGLDTIWVVLTAAMILLMEGGFALLEAGFVRQKNAVSIIMKVFVDITFGALIFYFFGFGLMYGKDVSGLIGTSGFMMGGDLTHIKLSISNDTYWLFQCAFVIAVISIVSGAVAERINFHAYILYTVAMTGFIYPIAGHWVWSAGGWLGSLGMIDFAGSAVIHAMGGFSALAAAIFIGPRIGKFSDDGTPNIVPPSNLPLASVGAFVLWFGWFGFNSGSTLSATNSSIGHIAVTTMLAAAAGGATCILFTMLRYRKADPPMVINGSLAGLVGITAGCAFVSDGAAIFIGAVCGIAMVFATEFLESKRIDDPVGAFAVHGVSGSIGTLAVGLFAKPELAASVGQGYSGLFYGGGWSLLGVQALGLIIVAVWGFALTWIALKLIGRLAPVRVSRDEELVGLDVGIHGVPAYSQEHDFIELNKLKSR</sequence>
<evidence type="ECO:0000313" key="10">
    <source>
        <dbReference type="EMBL" id="UQZ86020.1"/>
    </source>
</evidence>
<feature type="transmembrane region" description="Helical" evidence="8">
    <location>
        <begin position="359"/>
        <end position="385"/>
    </location>
</feature>
<keyword evidence="11" id="KW-1185">Reference proteome</keyword>
<comment type="similarity">
    <text evidence="2 8">Belongs to the ammonia transporter channel (TC 1.A.11.2) family.</text>
</comment>
<dbReference type="InterPro" id="IPR001905">
    <property type="entry name" value="Ammonium_transpt"/>
</dbReference>
<evidence type="ECO:0000256" key="4">
    <source>
        <dbReference type="ARBA" id="ARBA00022692"/>
    </source>
</evidence>
<dbReference type="EMBL" id="CP027059">
    <property type="protein sequence ID" value="UQZ86020.1"/>
    <property type="molecule type" value="Genomic_DNA"/>
</dbReference>
<dbReference type="PANTHER" id="PTHR11730:SF6">
    <property type="entry name" value="AMMONIUM TRANSPORTER"/>
    <property type="match status" value="1"/>
</dbReference>
<accession>A0ABY4RW18</accession>
<dbReference type="PROSITE" id="PS01219">
    <property type="entry name" value="AMMONIUM_TRANSP"/>
    <property type="match status" value="1"/>
</dbReference>
<evidence type="ECO:0000259" key="9">
    <source>
        <dbReference type="Pfam" id="PF00909"/>
    </source>
</evidence>
<dbReference type="Proteomes" id="UP001057134">
    <property type="component" value="Chromosome"/>
</dbReference>
<dbReference type="PANTHER" id="PTHR11730">
    <property type="entry name" value="AMMONIUM TRANSPORTER"/>
    <property type="match status" value="1"/>
</dbReference>
<dbReference type="RefSeq" id="WP_249861594.1">
    <property type="nucleotide sequence ID" value="NZ_CP027059.1"/>
</dbReference>
<dbReference type="InterPro" id="IPR029020">
    <property type="entry name" value="Ammonium/urea_transptr"/>
</dbReference>
<gene>
    <name evidence="10" type="primary">nrgA_2</name>
    <name evidence="10" type="ORF">SK3146_05312</name>
</gene>
<evidence type="ECO:0000256" key="2">
    <source>
        <dbReference type="ARBA" id="ARBA00005887"/>
    </source>
</evidence>
<dbReference type="InterPro" id="IPR024041">
    <property type="entry name" value="NH4_transpt_AmtB-like_dom"/>
</dbReference>
<feature type="transmembrane region" description="Helical" evidence="8">
    <location>
        <begin position="127"/>
        <end position="148"/>
    </location>
</feature>
<keyword evidence="3 8" id="KW-0813">Transport</keyword>
<feature type="transmembrane region" description="Helical" evidence="8">
    <location>
        <begin position="204"/>
        <end position="221"/>
    </location>
</feature>
<dbReference type="SUPFAM" id="SSF111352">
    <property type="entry name" value="Ammonium transporter"/>
    <property type="match status" value="1"/>
</dbReference>
<feature type="transmembrane region" description="Helical" evidence="8">
    <location>
        <begin position="233"/>
        <end position="255"/>
    </location>
</feature>
<feature type="transmembrane region" description="Helical" evidence="8">
    <location>
        <begin position="12"/>
        <end position="37"/>
    </location>
</feature>
<organism evidence="10 11">
    <name type="scientific">Paenibacillus konkukensis</name>
    <dbReference type="NCBI Taxonomy" id="2020716"/>
    <lineage>
        <taxon>Bacteria</taxon>
        <taxon>Bacillati</taxon>
        <taxon>Bacillota</taxon>
        <taxon>Bacilli</taxon>
        <taxon>Bacillales</taxon>
        <taxon>Paenibacillaceae</taxon>
        <taxon>Paenibacillus</taxon>
    </lineage>
</organism>
<comment type="subcellular location">
    <subcellularLocation>
        <location evidence="8">Cell membrane</location>
        <topology evidence="8">Multi-pass membrane protein</topology>
    </subcellularLocation>
    <subcellularLocation>
        <location evidence="1">Membrane</location>
        <topology evidence="1">Multi-pass membrane protein</topology>
    </subcellularLocation>
</comment>
<protein>
    <recommendedName>
        <fullName evidence="8">Ammonium transporter</fullName>
    </recommendedName>
</protein>
<evidence type="ECO:0000256" key="3">
    <source>
        <dbReference type="ARBA" id="ARBA00022448"/>
    </source>
</evidence>
<evidence type="ECO:0000256" key="8">
    <source>
        <dbReference type="RuleBase" id="RU362002"/>
    </source>
</evidence>
<reference evidence="10" key="1">
    <citation type="submission" date="2018-02" db="EMBL/GenBank/DDBJ databases">
        <authorList>
            <person name="Kim S.-K."/>
            <person name="Jung H.-I."/>
            <person name="Lee S.-W."/>
        </authorList>
    </citation>
    <scope>NUCLEOTIDE SEQUENCE</scope>
    <source>
        <strain evidence="10">SK3146</strain>
    </source>
</reference>
<name>A0ABY4RW18_9BACL</name>